<sequence length="604" mass="64048">MRSLFTLRTFALVSTAVLLASGCGPDGENGGDEEEPQPATEAPDGPYLREGVFGDGVSFRAALEVDTVERRADRTVLEYTVTPLQEGEHSARGAFEKGIRLLDPLGQRLYERLPDSNYDAGSGEEENAEDSEDGSEDGDGEPEDGSEDGEAPEETEDAGDGAEAPPRHLGSELPDTVVGGAEYRLEAHFPPLPDDTGRLTVLTPGTTGEFTGVPVTDAPEEDEENGGENSGEDTDSGEDADEDGSDDSGDGEVAAGDTVQPPVTAGPLPGEPGTYATDLYAISEDGALEYDTSAGRQRITVSADELFTGDDEELAEGTAATLDTLAQQVDGRAGTDGPTVSVTVHTGGDRDSDRAQELSQQRAQAVRDYLNDELGDDYQYEAQGGGSEEPLVAGDDAQENKAQRRNSRVEVSYPRPSAEEDTQDAADEDSEGETGGEPEKTETPSVEPQDGGEPATYRAEDGDAVASETATIGGHEYTLRVLPFYRDGAYLVANFRVTSKSPDEIDEDTDAFTGTDYPGAEFGSFSARDPESGETYRGVRVGQQRAVGEETTGHDYLGPVSYPYVTRENSTNRAWVYLSAPAEDVSSLTLDAGGFGEFEDVPVR</sequence>
<feature type="chain" id="PRO_5038334445" evidence="3">
    <location>
        <begin position="20"/>
        <end position="604"/>
    </location>
</feature>
<protein>
    <submittedName>
        <fullName evidence="5">Outer membrane protein OmpA-like peptidoglycan-associated protein</fullName>
    </submittedName>
</protein>
<accession>A0A543NGD2</accession>
<feature type="region of interest" description="Disordered" evidence="2">
    <location>
        <begin position="113"/>
        <end position="277"/>
    </location>
</feature>
<dbReference type="InterPro" id="IPR036737">
    <property type="entry name" value="OmpA-like_sf"/>
</dbReference>
<evidence type="ECO:0000256" key="3">
    <source>
        <dbReference type="SAM" id="SignalP"/>
    </source>
</evidence>
<dbReference type="InterPro" id="IPR006665">
    <property type="entry name" value="OmpA-like"/>
</dbReference>
<feature type="compositionally biased region" description="Acidic residues" evidence="2">
    <location>
        <begin position="419"/>
        <end position="436"/>
    </location>
</feature>
<feature type="signal peptide" evidence="3">
    <location>
        <begin position="1"/>
        <end position="19"/>
    </location>
</feature>
<feature type="domain" description="OmpA-like" evidence="4">
    <location>
        <begin position="294"/>
        <end position="417"/>
    </location>
</feature>
<feature type="compositionally biased region" description="Acidic residues" evidence="2">
    <location>
        <begin position="122"/>
        <end position="160"/>
    </location>
</feature>
<feature type="region of interest" description="Disordered" evidence="2">
    <location>
        <begin position="23"/>
        <end position="50"/>
    </location>
</feature>
<feature type="region of interest" description="Disordered" evidence="2">
    <location>
        <begin position="506"/>
        <end position="535"/>
    </location>
</feature>
<keyword evidence="6" id="KW-1185">Reference proteome</keyword>
<evidence type="ECO:0000256" key="1">
    <source>
        <dbReference type="PROSITE-ProRule" id="PRU00473"/>
    </source>
</evidence>
<dbReference type="Gene3D" id="3.30.1330.60">
    <property type="entry name" value="OmpA-like domain"/>
    <property type="match status" value="1"/>
</dbReference>
<dbReference type="PANTHER" id="PTHR30329">
    <property type="entry name" value="STATOR ELEMENT OF FLAGELLAR MOTOR COMPLEX"/>
    <property type="match status" value="1"/>
</dbReference>
<evidence type="ECO:0000313" key="5">
    <source>
        <dbReference type="EMBL" id="TQN30909.1"/>
    </source>
</evidence>
<name>A0A543NGD2_9ACTN</name>
<dbReference type="SUPFAM" id="SSF103088">
    <property type="entry name" value="OmpA-like"/>
    <property type="match status" value="1"/>
</dbReference>
<keyword evidence="3" id="KW-0732">Signal</keyword>
<keyword evidence="1" id="KW-0472">Membrane</keyword>
<dbReference type="InterPro" id="IPR050330">
    <property type="entry name" value="Bact_OuterMem_StrucFunc"/>
</dbReference>
<dbReference type="AlphaFoldDB" id="A0A543NGD2"/>
<dbReference type="RefSeq" id="WP_141922190.1">
    <property type="nucleotide sequence ID" value="NZ_VFQC01000001.1"/>
</dbReference>
<organism evidence="5 6">
    <name type="scientific">Haloactinospora alba</name>
    <dbReference type="NCBI Taxonomy" id="405555"/>
    <lineage>
        <taxon>Bacteria</taxon>
        <taxon>Bacillati</taxon>
        <taxon>Actinomycetota</taxon>
        <taxon>Actinomycetes</taxon>
        <taxon>Streptosporangiales</taxon>
        <taxon>Nocardiopsidaceae</taxon>
        <taxon>Haloactinospora</taxon>
    </lineage>
</organism>
<dbReference type="PROSITE" id="PS51257">
    <property type="entry name" value="PROKAR_LIPOPROTEIN"/>
    <property type="match status" value="1"/>
</dbReference>
<dbReference type="Proteomes" id="UP000317422">
    <property type="component" value="Unassembled WGS sequence"/>
</dbReference>
<dbReference type="PROSITE" id="PS51123">
    <property type="entry name" value="OMPA_2"/>
    <property type="match status" value="1"/>
</dbReference>
<dbReference type="Pfam" id="PF00691">
    <property type="entry name" value="OmpA"/>
    <property type="match status" value="1"/>
</dbReference>
<feature type="compositionally biased region" description="Acidic residues" evidence="2">
    <location>
        <begin position="218"/>
        <end position="250"/>
    </location>
</feature>
<dbReference type="PANTHER" id="PTHR30329:SF21">
    <property type="entry name" value="LIPOPROTEIN YIAD-RELATED"/>
    <property type="match status" value="1"/>
</dbReference>
<evidence type="ECO:0000256" key="2">
    <source>
        <dbReference type="SAM" id="MobiDB-lite"/>
    </source>
</evidence>
<evidence type="ECO:0000313" key="6">
    <source>
        <dbReference type="Proteomes" id="UP000317422"/>
    </source>
</evidence>
<dbReference type="OrthoDB" id="5243843at2"/>
<dbReference type="EMBL" id="VFQC01000001">
    <property type="protein sequence ID" value="TQN30909.1"/>
    <property type="molecule type" value="Genomic_DNA"/>
</dbReference>
<feature type="compositionally biased region" description="Basic and acidic residues" evidence="2">
    <location>
        <begin position="347"/>
        <end position="356"/>
    </location>
</feature>
<proteinExistence type="predicted"/>
<reference evidence="5 6" key="1">
    <citation type="submission" date="2019-06" db="EMBL/GenBank/DDBJ databases">
        <title>Sequencing the genomes of 1000 actinobacteria strains.</title>
        <authorList>
            <person name="Klenk H.-P."/>
        </authorList>
    </citation>
    <scope>NUCLEOTIDE SEQUENCE [LARGE SCALE GENOMIC DNA]</scope>
    <source>
        <strain evidence="5 6">DSM 45015</strain>
    </source>
</reference>
<gene>
    <name evidence="5" type="ORF">FHX37_0797</name>
</gene>
<evidence type="ECO:0000259" key="4">
    <source>
        <dbReference type="PROSITE" id="PS51123"/>
    </source>
</evidence>
<comment type="caution">
    <text evidence="5">The sequence shown here is derived from an EMBL/GenBank/DDBJ whole genome shotgun (WGS) entry which is preliminary data.</text>
</comment>
<feature type="region of interest" description="Disordered" evidence="2">
    <location>
        <begin position="330"/>
        <end position="469"/>
    </location>
</feature>
<dbReference type="GO" id="GO:0016020">
    <property type="term" value="C:membrane"/>
    <property type="evidence" value="ECO:0007669"/>
    <property type="project" value="UniProtKB-UniRule"/>
</dbReference>